<accession>A0ABN9T174</accession>
<dbReference type="Proteomes" id="UP001189429">
    <property type="component" value="Unassembled WGS sequence"/>
</dbReference>
<reference evidence="2" key="1">
    <citation type="submission" date="2023-10" db="EMBL/GenBank/DDBJ databases">
        <authorList>
            <person name="Chen Y."/>
            <person name="Shah S."/>
            <person name="Dougan E. K."/>
            <person name="Thang M."/>
            <person name="Chan C."/>
        </authorList>
    </citation>
    <scope>NUCLEOTIDE SEQUENCE [LARGE SCALE GENOMIC DNA]</scope>
</reference>
<comment type="caution">
    <text evidence="2">The sequence shown here is derived from an EMBL/GenBank/DDBJ whole genome shotgun (WGS) entry which is preliminary data.</text>
</comment>
<keyword evidence="3" id="KW-1185">Reference proteome</keyword>
<dbReference type="EMBL" id="CAUYUJ010014242">
    <property type="protein sequence ID" value="CAK0838681.1"/>
    <property type="molecule type" value="Genomic_DNA"/>
</dbReference>
<proteinExistence type="predicted"/>
<evidence type="ECO:0000313" key="2">
    <source>
        <dbReference type="EMBL" id="CAK0838681.1"/>
    </source>
</evidence>
<sequence length="135" mass="13350">MEQARYGLVVQAPAALARVVAACAGAAAAASVQAALPREQREGVPLQQLHAFGGQRRPPLAWPSRRRASTAPGGGGASAPSATPAQCPGAASAAGAGPASGAALRSSSSSEAGRPRPPRPALAGRAFFHVRVPCV</sequence>
<protein>
    <submittedName>
        <fullName evidence="2">Uncharacterized protein</fullName>
    </submittedName>
</protein>
<feature type="compositionally biased region" description="Low complexity" evidence="1">
    <location>
        <begin position="78"/>
        <end position="112"/>
    </location>
</feature>
<feature type="region of interest" description="Disordered" evidence="1">
    <location>
        <begin position="45"/>
        <end position="125"/>
    </location>
</feature>
<evidence type="ECO:0000313" key="3">
    <source>
        <dbReference type="Proteomes" id="UP001189429"/>
    </source>
</evidence>
<gene>
    <name evidence="2" type="ORF">PCOR1329_LOCUS34579</name>
</gene>
<name>A0ABN9T174_9DINO</name>
<organism evidence="2 3">
    <name type="scientific">Prorocentrum cordatum</name>
    <dbReference type="NCBI Taxonomy" id="2364126"/>
    <lineage>
        <taxon>Eukaryota</taxon>
        <taxon>Sar</taxon>
        <taxon>Alveolata</taxon>
        <taxon>Dinophyceae</taxon>
        <taxon>Prorocentrales</taxon>
        <taxon>Prorocentraceae</taxon>
        <taxon>Prorocentrum</taxon>
    </lineage>
</organism>
<evidence type="ECO:0000256" key="1">
    <source>
        <dbReference type="SAM" id="MobiDB-lite"/>
    </source>
</evidence>